<dbReference type="InterPro" id="IPR005982">
    <property type="entry name" value="Thioredox_Rdtase"/>
</dbReference>
<keyword evidence="3 7" id="KW-0274">FAD</keyword>
<reference evidence="10 11" key="1">
    <citation type="journal article" date="2010" name="DNA Res.">
        <title>Bacterial lifestyle in a deep-sea hydrothermal vent chimney revealed by the genome sequence of the thermophilic bacterium Deferribacter desulfuricans SSM1.</title>
        <authorList>
            <person name="Takaki Y."/>
            <person name="Shimamura S."/>
            <person name="Nakagawa S."/>
            <person name="Fukuhara Y."/>
            <person name="Horikawa H."/>
            <person name="Ankai A."/>
            <person name="Harada T."/>
            <person name="Hosoyama A."/>
            <person name="Oguchi A."/>
            <person name="Fukui S."/>
            <person name="Fujita N."/>
            <person name="Takami H."/>
            <person name="Takai K."/>
        </authorList>
    </citation>
    <scope>NUCLEOTIDE SEQUENCE [LARGE SCALE GENOMIC DNA]</scope>
    <source>
        <strain evidence="11">DSM 14783 / JCM 11476 / NBRC 101012 / SSM1</strain>
    </source>
</reference>
<accession>D3PBM4</accession>
<evidence type="ECO:0000256" key="6">
    <source>
        <dbReference type="ARBA" id="ARBA00023284"/>
    </source>
</evidence>
<evidence type="ECO:0000256" key="1">
    <source>
        <dbReference type="ARBA" id="ARBA00009333"/>
    </source>
</evidence>
<dbReference type="GO" id="GO:0019430">
    <property type="term" value="P:removal of superoxide radicals"/>
    <property type="evidence" value="ECO:0007669"/>
    <property type="project" value="UniProtKB-UniRule"/>
</dbReference>
<dbReference type="InterPro" id="IPR050097">
    <property type="entry name" value="Ferredoxin-NADP_redctase_2"/>
</dbReference>
<evidence type="ECO:0000259" key="9">
    <source>
        <dbReference type="Pfam" id="PF07992"/>
    </source>
</evidence>
<evidence type="ECO:0000256" key="5">
    <source>
        <dbReference type="ARBA" id="ARBA00023157"/>
    </source>
</evidence>
<dbReference type="GO" id="GO:0004791">
    <property type="term" value="F:thioredoxin-disulfide reductase (NADPH) activity"/>
    <property type="evidence" value="ECO:0007669"/>
    <property type="project" value="UniProtKB-UniRule"/>
</dbReference>
<dbReference type="PRINTS" id="PR00368">
    <property type="entry name" value="FADPNR"/>
</dbReference>
<dbReference type="AlphaFoldDB" id="D3PBM4"/>
<evidence type="ECO:0000256" key="7">
    <source>
        <dbReference type="RuleBase" id="RU003880"/>
    </source>
</evidence>
<dbReference type="OrthoDB" id="9806179at2"/>
<dbReference type="Pfam" id="PF07992">
    <property type="entry name" value="Pyr_redox_2"/>
    <property type="match status" value="1"/>
</dbReference>
<comment type="subunit">
    <text evidence="7">Homodimer.</text>
</comment>
<evidence type="ECO:0000313" key="11">
    <source>
        <dbReference type="Proteomes" id="UP000001520"/>
    </source>
</evidence>
<comment type="similarity">
    <text evidence="1 7">Belongs to the class-II pyridine nucleotide-disulfide oxidoreductase family.</text>
</comment>
<evidence type="ECO:0000256" key="8">
    <source>
        <dbReference type="RuleBase" id="RU003881"/>
    </source>
</evidence>
<keyword evidence="11" id="KW-1185">Reference proteome</keyword>
<comment type="catalytic activity">
    <reaction evidence="7">
        <text>[thioredoxin]-dithiol + NADP(+) = [thioredoxin]-disulfide + NADPH + H(+)</text>
        <dbReference type="Rhea" id="RHEA:20345"/>
        <dbReference type="Rhea" id="RHEA-COMP:10698"/>
        <dbReference type="Rhea" id="RHEA-COMP:10700"/>
        <dbReference type="ChEBI" id="CHEBI:15378"/>
        <dbReference type="ChEBI" id="CHEBI:29950"/>
        <dbReference type="ChEBI" id="CHEBI:50058"/>
        <dbReference type="ChEBI" id="CHEBI:57783"/>
        <dbReference type="ChEBI" id="CHEBI:58349"/>
        <dbReference type="EC" id="1.8.1.9"/>
    </reaction>
</comment>
<dbReference type="STRING" id="639282.DEFDS_0503"/>
<dbReference type="PROSITE" id="PS00573">
    <property type="entry name" value="PYRIDINE_REDOX_2"/>
    <property type="match status" value="1"/>
</dbReference>
<dbReference type="PANTHER" id="PTHR48105">
    <property type="entry name" value="THIOREDOXIN REDUCTASE 1-RELATED-RELATED"/>
    <property type="match status" value="1"/>
</dbReference>
<comment type="cofactor">
    <cofactor evidence="8">
        <name>FAD</name>
        <dbReference type="ChEBI" id="CHEBI:57692"/>
    </cofactor>
    <text evidence="8">Binds 1 FAD per subunit.</text>
</comment>
<dbReference type="Gene3D" id="3.50.50.60">
    <property type="entry name" value="FAD/NAD(P)-binding domain"/>
    <property type="match status" value="2"/>
</dbReference>
<protein>
    <recommendedName>
        <fullName evidence="7">Thioredoxin reductase</fullName>
        <ecNumber evidence="7">1.8.1.9</ecNumber>
    </recommendedName>
</protein>
<keyword evidence="5" id="KW-1015">Disulfide bond</keyword>
<dbReference type="SUPFAM" id="SSF51905">
    <property type="entry name" value="FAD/NAD(P)-binding domain"/>
    <property type="match status" value="1"/>
</dbReference>
<sequence>MEDFFNFDNLKEEYDVVIIGGGPAGLTAGIYAARDDLNTLILEKNFPGGQVAITEIIENYPGFLEGISGGELTEKLFQHAKQFGVEIKNGMCKGIEFCDGYKYVSLQYKDIKIKTKTVIIASGAKPKHLEVPGENKFLGRGISFCATCDGAFYKDKVVAVIGGGDSAVEEGHYLTKFAKKVYIVHRRDKLRAAKILQDRAFANPKIEFIWNSVVKKVNGEDKIESITLYDKKLGKTHDLKVDGVFVFIGWNADTEAFKGLLELDESGFIIADETTHTNVPGIFAAGDVRKKELRQIVTAVADGAVAAKMAERYIEENFPQEG</sequence>
<dbReference type="PRINTS" id="PR00469">
    <property type="entry name" value="PNDRDTASEII"/>
</dbReference>
<organism evidence="10 11">
    <name type="scientific">Deferribacter desulfuricans (strain DSM 14783 / JCM 11476 / NBRC 101012 / SSM1)</name>
    <dbReference type="NCBI Taxonomy" id="639282"/>
    <lineage>
        <taxon>Bacteria</taxon>
        <taxon>Pseudomonadati</taxon>
        <taxon>Deferribacterota</taxon>
        <taxon>Deferribacteres</taxon>
        <taxon>Deferribacterales</taxon>
        <taxon>Deferribacteraceae</taxon>
        <taxon>Deferribacter</taxon>
    </lineage>
</organism>
<dbReference type="EMBL" id="AP011529">
    <property type="protein sequence ID" value="BAI79997.1"/>
    <property type="molecule type" value="Genomic_DNA"/>
</dbReference>
<gene>
    <name evidence="10" type="primary">trxB</name>
    <name evidence="10" type="ordered locus">DEFDS_0503</name>
</gene>
<keyword evidence="2 7" id="KW-0285">Flavoprotein</keyword>
<dbReference type="KEGG" id="ddf:DEFDS_0503"/>
<dbReference type="InterPro" id="IPR008255">
    <property type="entry name" value="Pyr_nucl-diS_OxRdtase_2_AS"/>
</dbReference>
<evidence type="ECO:0000256" key="3">
    <source>
        <dbReference type="ARBA" id="ARBA00022827"/>
    </source>
</evidence>
<keyword evidence="8" id="KW-0521">NADP</keyword>
<keyword evidence="6 7" id="KW-0676">Redox-active center</keyword>
<evidence type="ECO:0000313" key="10">
    <source>
        <dbReference type="EMBL" id="BAI79997.1"/>
    </source>
</evidence>
<proteinExistence type="inferred from homology"/>
<dbReference type="eggNOG" id="COG0492">
    <property type="taxonomic scope" value="Bacteria"/>
</dbReference>
<name>D3PBM4_DEFDS</name>
<dbReference type="NCBIfam" id="TIGR01292">
    <property type="entry name" value="TRX_reduct"/>
    <property type="match status" value="1"/>
</dbReference>
<dbReference type="InterPro" id="IPR023753">
    <property type="entry name" value="FAD/NAD-binding_dom"/>
</dbReference>
<dbReference type="RefSeq" id="WP_013007245.1">
    <property type="nucleotide sequence ID" value="NC_013939.1"/>
</dbReference>
<dbReference type="EC" id="1.8.1.9" evidence="7"/>
<feature type="domain" description="FAD/NAD(P)-binding" evidence="9">
    <location>
        <begin position="14"/>
        <end position="303"/>
    </location>
</feature>
<dbReference type="Proteomes" id="UP000001520">
    <property type="component" value="Chromosome"/>
</dbReference>
<dbReference type="InterPro" id="IPR036188">
    <property type="entry name" value="FAD/NAD-bd_sf"/>
</dbReference>
<dbReference type="HOGENOM" id="CLU_031864_5_1_0"/>
<evidence type="ECO:0000256" key="4">
    <source>
        <dbReference type="ARBA" id="ARBA00023002"/>
    </source>
</evidence>
<keyword evidence="4 7" id="KW-0560">Oxidoreductase</keyword>
<dbReference type="GO" id="GO:0005737">
    <property type="term" value="C:cytoplasm"/>
    <property type="evidence" value="ECO:0007669"/>
    <property type="project" value="InterPro"/>
</dbReference>
<evidence type="ECO:0000256" key="2">
    <source>
        <dbReference type="ARBA" id="ARBA00022630"/>
    </source>
</evidence>